<reference evidence="1 2" key="1">
    <citation type="submission" date="2022-01" db="EMBL/GenBank/DDBJ databases">
        <title>Whole genome-based taxonomy of the Shewanellaceae.</title>
        <authorList>
            <person name="Martin-Rodriguez A.J."/>
        </authorList>
    </citation>
    <scope>NUCLEOTIDE SEQUENCE [LARGE SCALE GENOMIC DNA]</scope>
    <source>
        <strain evidence="1 2">DSM 24955</strain>
    </source>
</reference>
<dbReference type="Proteomes" id="UP001202134">
    <property type="component" value="Unassembled WGS sequence"/>
</dbReference>
<evidence type="ECO:0000313" key="2">
    <source>
        <dbReference type="Proteomes" id="UP001202134"/>
    </source>
</evidence>
<keyword evidence="2" id="KW-1185">Reference proteome</keyword>
<protein>
    <submittedName>
        <fullName evidence="1">Uncharacterized protein</fullName>
    </submittedName>
</protein>
<dbReference type="RefSeq" id="WP_248955485.1">
    <property type="nucleotide sequence ID" value="NZ_JAKIKU010000004.1"/>
</dbReference>
<dbReference type="EMBL" id="JAKIKU010000004">
    <property type="protein sequence ID" value="MCL1045419.1"/>
    <property type="molecule type" value="Genomic_DNA"/>
</dbReference>
<sequence>MYKVPDVISQNGLKAMRFEYRRYGDNTIEVLDLSNQNVLHKRVDNPGLHLGGSFNEDDQVVIYFTCDTNWYIPPIIKIWDLTENTLKEIISGLHPQAMNFILSYHNTSRIFVVADPLQGIVCAYNLSTLELLWQNKTSDIFENNKIIALDITECGELVAVLQDDKLTVYHLMTGEVLLTTPLLEQYLCCLFNSNAQCLELMHSHKASIKISYKPLLSDSK</sequence>
<dbReference type="InterPro" id="IPR011047">
    <property type="entry name" value="Quinoprotein_ADH-like_sf"/>
</dbReference>
<organism evidence="1 2">
    <name type="scientific">Shewanella electrodiphila</name>
    <dbReference type="NCBI Taxonomy" id="934143"/>
    <lineage>
        <taxon>Bacteria</taxon>
        <taxon>Pseudomonadati</taxon>
        <taxon>Pseudomonadota</taxon>
        <taxon>Gammaproteobacteria</taxon>
        <taxon>Alteromonadales</taxon>
        <taxon>Shewanellaceae</taxon>
        <taxon>Shewanella</taxon>
    </lineage>
</organism>
<comment type="caution">
    <text evidence="1">The sequence shown here is derived from an EMBL/GenBank/DDBJ whole genome shotgun (WGS) entry which is preliminary data.</text>
</comment>
<name>A0ABT0KP72_9GAMM</name>
<dbReference type="InterPro" id="IPR015943">
    <property type="entry name" value="WD40/YVTN_repeat-like_dom_sf"/>
</dbReference>
<accession>A0ABT0KP72</accession>
<dbReference type="Gene3D" id="2.130.10.10">
    <property type="entry name" value="YVTN repeat-like/Quinoprotein amine dehydrogenase"/>
    <property type="match status" value="1"/>
</dbReference>
<proteinExistence type="predicted"/>
<evidence type="ECO:0000313" key="1">
    <source>
        <dbReference type="EMBL" id="MCL1045419.1"/>
    </source>
</evidence>
<dbReference type="SUPFAM" id="SSF50998">
    <property type="entry name" value="Quinoprotein alcohol dehydrogenase-like"/>
    <property type="match status" value="1"/>
</dbReference>
<gene>
    <name evidence="1" type="ORF">L2737_08780</name>
</gene>